<protein>
    <recommendedName>
        <fullName evidence="1">non-specific serine/threonine protein kinase</fullName>
        <ecNumber evidence="1">2.7.11.1</ecNumber>
    </recommendedName>
</protein>
<dbReference type="CDD" id="cd14014">
    <property type="entry name" value="STKc_PknB_like"/>
    <property type="match status" value="1"/>
</dbReference>
<evidence type="ECO:0000313" key="13">
    <source>
        <dbReference type="Proteomes" id="UP000315628"/>
    </source>
</evidence>
<feature type="domain" description="PASTA" evidence="11">
    <location>
        <begin position="572"/>
        <end position="635"/>
    </location>
</feature>
<keyword evidence="5 12" id="KW-0418">Kinase</keyword>
<dbReference type="EMBL" id="VIUW01000005">
    <property type="protein sequence ID" value="TWD13370.1"/>
    <property type="molecule type" value="Genomic_DNA"/>
</dbReference>
<dbReference type="Gene3D" id="3.30.200.20">
    <property type="entry name" value="Phosphorylase Kinase, domain 1"/>
    <property type="match status" value="1"/>
</dbReference>
<dbReference type="PROSITE" id="PS50011">
    <property type="entry name" value="PROTEIN_KINASE_DOM"/>
    <property type="match status" value="1"/>
</dbReference>
<accession>A0A560W6W9</accession>
<evidence type="ECO:0000256" key="2">
    <source>
        <dbReference type="ARBA" id="ARBA00022527"/>
    </source>
</evidence>
<gene>
    <name evidence="12" type="ORF">FB557_2771</name>
</gene>
<comment type="catalytic activity">
    <reaction evidence="7">
        <text>L-threonyl-[protein] + ATP = O-phospho-L-threonyl-[protein] + ADP + H(+)</text>
        <dbReference type="Rhea" id="RHEA:46608"/>
        <dbReference type="Rhea" id="RHEA-COMP:11060"/>
        <dbReference type="Rhea" id="RHEA-COMP:11605"/>
        <dbReference type="ChEBI" id="CHEBI:15378"/>
        <dbReference type="ChEBI" id="CHEBI:30013"/>
        <dbReference type="ChEBI" id="CHEBI:30616"/>
        <dbReference type="ChEBI" id="CHEBI:61977"/>
        <dbReference type="ChEBI" id="CHEBI:456216"/>
        <dbReference type="EC" id="2.7.11.1"/>
    </reaction>
</comment>
<dbReference type="Pfam" id="PF00069">
    <property type="entry name" value="Pkinase"/>
    <property type="match status" value="1"/>
</dbReference>
<feature type="region of interest" description="Disordered" evidence="9">
    <location>
        <begin position="279"/>
        <end position="343"/>
    </location>
</feature>
<keyword evidence="6" id="KW-0067">ATP-binding</keyword>
<dbReference type="PANTHER" id="PTHR43289">
    <property type="entry name" value="MITOGEN-ACTIVATED PROTEIN KINASE KINASE KINASE 20-RELATED"/>
    <property type="match status" value="1"/>
</dbReference>
<evidence type="ECO:0000256" key="7">
    <source>
        <dbReference type="ARBA" id="ARBA00047899"/>
    </source>
</evidence>
<dbReference type="NCBIfam" id="NF033483">
    <property type="entry name" value="PknB_PASTA_kin"/>
    <property type="match status" value="1"/>
</dbReference>
<evidence type="ECO:0000256" key="3">
    <source>
        <dbReference type="ARBA" id="ARBA00022679"/>
    </source>
</evidence>
<dbReference type="Gene3D" id="1.10.510.10">
    <property type="entry name" value="Transferase(Phosphotransferase) domain 1"/>
    <property type="match status" value="1"/>
</dbReference>
<dbReference type="AlphaFoldDB" id="A0A560W6W9"/>
<dbReference type="InterPro" id="IPR005543">
    <property type="entry name" value="PASTA_dom"/>
</dbReference>
<dbReference type="InterPro" id="IPR000719">
    <property type="entry name" value="Prot_kinase_dom"/>
</dbReference>
<dbReference type="GO" id="GO:0045717">
    <property type="term" value="P:negative regulation of fatty acid biosynthetic process"/>
    <property type="evidence" value="ECO:0007669"/>
    <property type="project" value="UniProtKB-ARBA"/>
</dbReference>
<dbReference type="RefSeq" id="WP_144858174.1">
    <property type="nucleotide sequence ID" value="NZ_BAAAYT010000002.1"/>
</dbReference>
<evidence type="ECO:0000259" key="11">
    <source>
        <dbReference type="PROSITE" id="PS51178"/>
    </source>
</evidence>
<feature type="domain" description="PASTA" evidence="11">
    <location>
        <begin position="437"/>
        <end position="504"/>
    </location>
</feature>
<proteinExistence type="predicted"/>
<organism evidence="12 13">
    <name type="scientific">Marihabitans asiaticum</name>
    <dbReference type="NCBI Taxonomy" id="415218"/>
    <lineage>
        <taxon>Bacteria</taxon>
        <taxon>Bacillati</taxon>
        <taxon>Actinomycetota</taxon>
        <taxon>Actinomycetes</taxon>
        <taxon>Micrococcales</taxon>
        <taxon>Intrasporangiaceae</taxon>
        <taxon>Marihabitans</taxon>
    </lineage>
</organism>
<dbReference type="SMART" id="SM00220">
    <property type="entry name" value="S_TKc"/>
    <property type="match status" value="1"/>
</dbReference>
<dbReference type="SMART" id="SM00740">
    <property type="entry name" value="PASTA"/>
    <property type="match status" value="4"/>
</dbReference>
<comment type="caution">
    <text evidence="12">The sequence shown here is derived from an EMBL/GenBank/DDBJ whole genome shotgun (WGS) entry which is preliminary data.</text>
</comment>
<evidence type="ECO:0000313" key="12">
    <source>
        <dbReference type="EMBL" id="TWD13370.1"/>
    </source>
</evidence>
<dbReference type="PROSITE" id="PS00108">
    <property type="entry name" value="PROTEIN_KINASE_ST"/>
    <property type="match status" value="1"/>
</dbReference>
<evidence type="ECO:0000256" key="6">
    <source>
        <dbReference type="ARBA" id="ARBA00022840"/>
    </source>
</evidence>
<keyword evidence="3" id="KW-0808">Transferase</keyword>
<evidence type="ECO:0000259" key="10">
    <source>
        <dbReference type="PROSITE" id="PS50011"/>
    </source>
</evidence>
<feature type="compositionally biased region" description="Basic and acidic residues" evidence="9">
    <location>
        <begin position="301"/>
        <end position="310"/>
    </location>
</feature>
<evidence type="ECO:0000256" key="1">
    <source>
        <dbReference type="ARBA" id="ARBA00012513"/>
    </source>
</evidence>
<evidence type="ECO:0000256" key="4">
    <source>
        <dbReference type="ARBA" id="ARBA00022741"/>
    </source>
</evidence>
<evidence type="ECO:0000256" key="5">
    <source>
        <dbReference type="ARBA" id="ARBA00022777"/>
    </source>
</evidence>
<keyword evidence="13" id="KW-1185">Reference proteome</keyword>
<keyword evidence="4" id="KW-0547">Nucleotide-binding</keyword>
<dbReference type="GO" id="GO:0004674">
    <property type="term" value="F:protein serine/threonine kinase activity"/>
    <property type="evidence" value="ECO:0007669"/>
    <property type="project" value="UniProtKB-KW"/>
</dbReference>
<reference evidence="12 13" key="1">
    <citation type="submission" date="2019-06" db="EMBL/GenBank/DDBJ databases">
        <title>Sequencing the genomes of 1000 actinobacteria strains.</title>
        <authorList>
            <person name="Klenk H.-P."/>
        </authorList>
    </citation>
    <scope>NUCLEOTIDE SEQUENCE [LARGE SCALE GENOMIC DNA]</scope>
    <source>
        <strain evidence="12 13">DSM 18935</strain>
    </source>
</reference>
<name>A0A560W6W9_9MICO</name>
<feature type="domain" description="PASTA" evidence="11">
    <location>
        <begin position="370"/>
        <end position="436"/>
    </location>
</feature>
<dbReference type="OrthoDB" id="9762169at2"/>
<dbReference type="EC" id="2.7.11.1" evidence="1"/>
<dbReference type="InterPro" id="IPR008271">
    <property type="entry name" value="Ser/Thr_kinase_AS"/>
</dbReference>
<evidence type="ECO:0000256" key="8">
    <source>
        <dbReference type="ARBA" id="ARBA00048679"/>
    </source>
</evidence>
<dbReference type="FunFam" id="1.10.510.10:FF:000021">
    <property type="entry name" value="Serine/threonine protein kinase"/>
    <property type="match status" value="1"/>
</dbReference>
<dbReference type="GO" id="GO:0005524">
    <property type="term" value="F:ATP binding"/>
    <property type="evidence" value="ECO:0007669"/>
    <property type="project" value="UniProtKB-KW"/>
</dbReference>
<dbReference type="FunFam" id="3.30.200.20:FF:000035">
    <property type="entry name" value="Serine/threonine protein kinase Stk1"/>
    <property type="match status" value="1"/>
</dbReference>
<evidence type="ECO:0000256" key="9">
    <source>
        <dbReference type="SAM" id="MobiDB-lite"/>
    </source>
</evidence>
<dbReference type="PANTHER" id="PTHR43289:SF34">
    <property type="entry name" value="SERINE_THREONINE-PROTEIN KINASE YBDM-RELATED"/>
    <property type="match status" value="1"/>
</dbReference>
<dbReference type="Pfam" id="PF03793">
    <property type="entry name" value="PASTA"/>
    <property type="match status" value="4"/>
</dbReference>
<feature type="domain" description="PASTA" evidence="11">
    <location>
        <begin position="505"/>
        <end position="571"/>
    </location>
</feature>
<dbReference type="InterPro" id="IPR011009">
    <property type="entry name" value="Kinase-like_dom_sf"/>
</dbReference>
<keyword evidence="2" id="KW-0723">Serine/threonine-protein kinase</keyword>
<feature type="domain" description="Protein kinase" evidence="10">
    <location>
        <begin position="18"/>
        <end position="276"/>
    </location>
</feature>
<dbReference type="CDD" id="cd06577">
    <property type="entry name" value="PASTA_pknB"/>
    <property type="match status" value="4"/>
</dbReference>
<dbReference type="SUPFAM" id="SSF56112">
    <property type="entry name" value="Protein kinase-like (PK-like)"/>
    <property type="match status" value="1"/>
</dbReference>
<dbReference type="PROSITE" id="PS51178">
    <property type="entry name" value="PASTA"/>
    <property type="match status" value="4"/>
</dbReference>
<dbReference type="Gene3D" id="3.30.10.20">
    <property type="match status" value="4"/>
</dbReference>
<comment type="catalytic activity">
    <reaction evidence="8">
        <text>L-seryl-[protein] + ATP = O-phospho-L-seryl-[protein] + ADP + H(+)</text>
        <dbReference type="Rhea" id="RHEA:17989"/>
        <dbReference type="Rhea" id="RHEA-COMP:9863"/>
        <dbReference type="Rhea" id="RHEA-COMP:11604"/>
        <dbReference type="ChEBI" id="CHEBI:15378"/>
        <dbReference type="ChEBI" id="CHEBI:29999"/>
        <dbReference type="ChEBI" id="CHEBI:30616"/>
        <dbReference type="ChEBI" id="CHEBI:83421"/>
        <dbReference type="ChEBI" id="CHEBI:456216"/>
        <dbReference type="EC" id="2.7.11.1"/>
    </reaction>
</comment>
<dbReference type="Proteomes" id="UP000315628">
    <property type="component" value="Unassembled WGS sequence"/>
</dbReference>
<sequence>MARAATADLVGVLLDGRYRVLEHLADGGMASVYLGTDLRLDRDVAIKVMRPDLAADEQFVSRFRREARSAARLAHPNVVAVHDQGESADGVFLVMEHVPGQTLRQVLDSGDGLRVRAALDIVQDALAGLAAAHRAGLVHRDIKPENVLIREDGAVKVADFGLARAVTSQTATGATGVLLGTVSYLSPEQVQRGIADARSDVYAIGLVLFEMLTGRKAVDGETPIHVAFQHVHGDTPTVHGVDPQVPLALCEVVDSALQRDPDLRPRDAGELLERVARARTGLTDAELDRRPEPGPPGTDGPEPHRTERQLGRPTVAQRSEPTEGALSGVVVPQDRSPQATAPQRRSPLRWLPVLLLLAAGAAAGLWYLTIGQVTTVPDVAGQELTGVEARIADAELSLTTREAFDEEVPAGVAVRSTPVAGSETRKGSEVVVIVSKGPERFAVPDLLGMTQAEASEALGRVELAAGSVSQAFDEDVPEGQVRSSSPEAGAELRRDATVDLVLSKGPEPIPIPSVVQQPVAAATATLEGAGFVVTRAEDVFDPKVPKGAVVSQEPASGTGYRGDTVTVTVSKGPEMVTVPDVDGKTEAQARSALEGAGLTVSVQKFLGGPLDRVRATSPASGTRVVKGSTVTILVV</sequence>